<comment type="caution">
    <text evidence="3">The sequence shown here is derived from an EMBL/GenBank/DDBJ whole genome shotgun (WGS) entry which is preliminary data.</text>
</comment>
<dbReference type="InterPro" id="IPR024079">
    <property type="entry name" value="MetalloPept_cat_dom_sf"/>
</dbReference>
<keyword evidence="2" id="KW-0732">Signal</keyword>
<proteinExistence type="predicted"/>
<sequence length="305" mass="34230">MVLKYDLLAALFSVCAVFARSVSVPDSKSNPDSDSDSLSGPSLASRAYMIKGTKMTDLTGILWPGDVVWCLDSSDNKEHELILDMAEKSWKMWRDVIGDESVLEFAPVHDKKPECSKYRGKIDMLEIKLNNEKKILSYNGYVKGDNRLDFDLSATYGARTPLVNFAHELGHVFGLLHTHQQRRAWPSLLNLNCQNLGDYDRLKERGVDVDKICEDLDQQAAEANKFWAEHILPDSNVQNDVIEDDKFDWDSIMLYDSYAFAKPGTVALVKADGSHIPVNVKPSKGDGEAIRTLYPGEESSDYDSD</sequence>
<name>A0AAI8VTF8_9PEZI</name>
<reference evidence="3" key="1">
    <citation type="submission" date="2023-10" db="EMBL/GenBank/DDBJ databases">
        <authorList>
            <person name="Hackl T."/>
        </authorList>
    </citation>
    <scope>NUCLEOTIDE SEQUENCE</scope>
</reference>
<protein>
    <submittedName>
        <fullName evidence="3">Uu.00g051220.m01.CDS01</fullName>
    </submittedName>
</protein>
<organism evidence="3 4">
    <name type="scientific">Anthostomella pinea</name>
    <dbReference type="NCBI Taxonomy" id="933095"/>
    <lineage>
        <taxon>Eukaryota</taxon>
        <taxon>Fungi</taxon>
        <taxon>Dikarya</taxon>
        <taxon>Ascomycota</taxon>
        <taxon>Pezizomycotina</taxon>
        <taxon>Sordariomycetes</taxon>
        <taxon>Xylariomycetidae</taxon>
        <taxon>Xylariales</taxon>
        <taxon>Xylariaceae</taxon>
        <taxon>Anthostomella</taxon>
    </lineage>
</organism>
<evidence type="ECO:0000313" key="3">
    <source>
        <dbReference type="EMBL" id="CAJ2510419.1"/>
    </source>
</evidence>
<dbReference type="AlphaFoldDB" id="A0AAI8VTF8"/>
<dbReference type="Gene3D" id="3.40.390.10">
    <property type="entry name" value="Collagenase (Catalytic Domain)"/>
    <property type="match status" value="1"/>
</dbReference>
<evidence type="ECO:0000256" key="1">
    <source>
        <dbReference type="SAM" id="MobiDB-lite"/>
    </source>
</evidence>
<gene>
    <name evidence="3" type="ORF">KHLLAP_LOCUS10887</name>
</gene>
<accession>A0AAI8VTF8</accession>
<dbReference type="Proteomes" id="UP001295740">
    <property type="component" value="Unassembled WGS sequence"/>
</dbReference>
<dbReference type="EMBL" id="CAUWAG010000014">
    <property type="protein sequence ID" value="CAJ2510419.1"/>
    <property type="molecule type" value="Genomic_DNA"/>
</dbReference>
<dbReference type="GO" id="GO:0008237">
    <property type="term" value="F:metallopeptidase activity"/>
    <property type="evidence" value="ECO:0007669"/>
    <property type="project" value="InterPro"/>
</dbReference>
<dbReference type="SUPFAM" id="SSF55486">
    <property type="entry name" value="Metalloproteases ('zincins'), catalytic domain"/>
    <property type="match status" value="1"/>
</dbReference>
<evidence type="ECO:0000256" key="2">
    <source>
        <dbReference type="SAM" id="SignalP"/>
    </source>
</evidence>
<feature type="region of interest" description="Disordered" evidence="1">
    <location>
        <begin position="280"/>
        <end position="305"/>
    </location>
</feature>
<evidence type="ECO:0000313" key="4">
    <source>
        <dbReference type="Proteomes" id="UP001295740"/>
    </source>
</evidence>
<feature type="chain" id="PRO_5042570504" evidence="2">
    <location>
        <begin position="20"/>
        <end position="305"/>
    </location>
</feature>
<keyword evidence="4" id="KW-1185">Reference proteome</keyword>
<feature type="signal peptide" evidence="2">
    <location>
        <begin position="1"/>
        <end position="19"/>
    </location>
</feature>